<dbReference type="Pfam" id="PF00512">
    <property type="entry name" value="HisKA"/>
    <property type="match status" value="1"/>
</dbReference>
<keyword evidence="3" id="KW-0597">Phosphoprotein</keyword>
<dbReference type="AlphaFoldDB" id="A0A927MLY9"/>
<dbReference type="InterPro" id="IPR005467">
    <property type="entry name" value="His_kinase_dom"/>
</dbReference>
<dbReference type="SUPFAM" id="SSF47384">
    <property type="entry name" value="Homodimeric domain of signal transducing histidine kinase"/>
    <property type="match status" value="1"/>
</dbReference>
<dbReference type="EC" id="2.7.13.3" evidence="2"/>
<dbReference type="InterPro" id="IPR003594">
    <property type="entry name" value="HATPase_dom"/>
</dbReference>
<comment type="catalytic activity">
    <reaction evidence="1">
        <text>ATP + protein L-histidine = ADP + protein N-phospho-L-histidine.</text>
        <dbReference type="EC" id="2.7.13.3"/>
    </reaction>
</comment>
<evidence type="ECO:0000256" key="5">
    <source>
        <dbReference type="ARBA" id="ARBA00022741"/>
    </source>
</evidence>
<dbReference type="InterPro" id="IPR004358">
    <property type="entry name" value="Sig_transdc_His_kin-like_C"/>
</dbReference>
<dbReference type="SUPFAM" id="SSF55874">
    <property type="entry name" value="ATPase domain of HSP90 chaperone/DNA topoisomerase II/histidine kinase"/>
    <property type="match status" value="1"/>
</dbReference>
<evidence type="ECO:0000256" key="6">
    <source>
        <dbReference type="ARBA" id="ARBA00022777"/>
    </source>
</evidence>
<proteinExistence type="predicted"/>
<comment type="caution">
    <text evidence="10">The sequence shown here is derived from an EMBL/GenBank/DDBJ whole genome shotgun (WGS) entry which is preliminary data.</text>
</comment>
<keyword evidence="5" id="KW-0547">Nucleotide-binding</keyword>
<evidence type="ECO:0000256" key="7">
    <source>
        <dbReference type="ARBA" id="ARBA00022840"/>
    </source>
</evidence>
<evidence type="ECO:0000259" key="9">
    <source>
        <dbReference type="PROSITE" id="PS50109"/>
    </source>
</evidence>
<dbReference type="PANTHER" id="PTHR43065">
    <property type="entry name" value="SENSOR HISTIDINE KINASE"/>
    <property type="match status" value="1"/>
</dbReference>
<evidence type="ECO:0000256" key="3">
    <source>
        <dbReference type="ARBA" id="ARBA00022553"/>
    </source>
</evidence>
<dbReference type="EMBL" id="JADBEL010000002">
    <property type="protein sequence ID" value="MBE1553646.1"/>
    <property type="molecule type" value="Genomic_DNA"/>
</dbReference>
<dbReference type="InterPro" id="IPR003661">
    <property type="entry name" value="HisK_dim/P_dom"/>
</dbReference>
<dbReference type="Pfam" id="PF02518">
    <property type="entry name" value="HATPase_c"/>
    <property type="match status" value="1"/>
</dbReference>
<dbReference type="Gene3D" id="3.30.450.20">
    <property type="entry name" value="PAS domain"/>
    <property type="match status" value="1"/>
</dbReference>
<keyword evidence="11" id="KW-1185">Reference proteome</keyword>
<dbReference type="Proteomes" id="UP000658225">
    <property type="component" value="Unassembled WGS sequence"/>
</dbReference>
<name>A0A927MLY9_9BACL</name>
<keyword evidence="6 10" id="KW-0418">Kinase</keyword>
<evidence type="ECO:0000256" key="8">
    <source>
        <dbReference type="ARBA" id="ARBA00023012"/>
    </source>
</evidence>
<accession>A0A927MLY9</accession>
<keyword evidence="8" id="KW-0902">Two-component regulatory system</keyword>
<organism evidence="10 11">
    <name type="scientific">Sporosarcina limicola</name>
    <dbReference type="NCBI Taxonomy" id="34101"/>
    <lineage>
        <taxon>Bacteria</taxon>
        <taxon>Bacillati</taxon>
        <taxon>Bacillota</taxon>
        <taxon>Bacilli</taxon>
        <taxon>Bacillales</taxon>
        <taxon>Caryophanaceae</taxon>
        <taxon>Sporosarcina</taxon>
    </lineage>
</organism>
<keyword evidence="4 10" id="KW-0808">Transferase</keyword>
<dbReference type="Gene3D" id="1.10.287.130">
    <property type="match status" value="1"/>
</dbReference>
<dbReference type="PROSITE" id="PS50109">
    <property type="entry name" value="HIS_KIN"/>
    <property type="match status" value="1"/>
</dbReference>
<evidence type="ECO:0000313" key="11">
    <source>
        <dbReference type="Proteomes" id="UP000658225"/>
    </source>
</evidence>
<dbReference type="Pfam" id="PF13426">
    <property type="entry name" value="PAS_9"/>
    <property type="match status" value="1"/>
</dbReference>
<dbReference type="GO" id="GO:0005524">
    <property type="term" value="F:ATP binding"/>
    <property type="evidence" value="ECO:0007669"/>
    <property type="project" value="UniProtKB-KW"/>
</dbReference>
<feature type="domain" description="Histidine kinase" evidence="9">
    <location>
        <begin position="254"/>
        <end position="461"/>
    </location>
</feature>
<dbReference type="PANTHER" id="PTHR43065:SF10">
    <property type="entry name" value="PEROXIDE STRESS-ACTIVATED HISTIDINE KINASE MAK3"/>
    <property type="match status" value="1"/>
</dbReference>
<sequence length="477" mass="54039">MNFKKEEVRNYISFLMDDALRPAAIVDLKGTIMYVNDSFREKVGTERTGYIQDFMNDQSIALWNEFSSQVNRTGRKTIEMEIKLTPDRVYLVKVQLMYFEKIQQIVVLFYVPQWGISVAEKAYFNAFRNAESFMVVVDSKGIIYDVNELHNDYFNLPRDYFVGQHFDVIVCLLSIDPKILSQNLKDIQVYGFAEKVIECEKVPGEVRHYSVTVFFDNETKMYLVRMKDCTENKVLEERLAHTGSLSALGELAASIAHEIRNPMTTLKGFTQLLKVTASEDSIRYISVIEEEIRRMESILGEMLLLSKPALKKETTFSLETLINDMIQLFYPKAIMEGITIVQKENSLEDTLIVGEADKIKQVLLNLFKNAFEAMSKNGVLTIGIEQDVIGQIVLTIADTGKGMNKNQINRAFVSFFTSKAKGTGLGLPFVLKVVEEHGGSVNVESEVGNGTTFILSFPSAIAHVQGKFFREDKALSS</sequence>
<dbReference type="InterPro" id="IPR036890">
    <property type="entry name" value="HATPase_C_sf"/>
</dbReference>
<evidence type="ECO:0000256" key="4">
    <source>
        <dbReference type="ARBA" id="ARBA00022679"/>
    </source>
</evidence>
<dbReference type="InterPro" id="IPR036097">
    <property type="entry name" value="HisK_dim/P_sf"/>
</dbReference>
<dbReference type="CDD" id="cd00075">
    <property type="entry name" value="HATPase"/>
    <property type="match status" value="1"/>
</dbReference>
<protein>
    <recommendedName>
        <fullName evidence="2">histidine kinase</fullName>
        <ecNumber evidence="2">2.7.13.3</ecNumber>
    </recommendedName>
</protein>
<dbReference type="InterPro" id="IPR035965">
    <property type="entry name" value="PAS-like_dom_sf"/>
</dbReference>
<dbReference type="SUPFAM" id="SSF55785">
    <property type="entry name" value="PYP-like sensor domain (PAS domain)"/>
    <property type="match status" value="1"/>
</dbReference>
<dbReference type="SMART" id="SM00388">
    <property type="entry name" value="HisKA"/>
    <property type="match status" value="1"/>
</dbReference>
<evidence type="ECO:0000256" key="1">
    <source>
        <dbReference type="ARBA" id="ARBA00000085"/>
    </source>
</evidence>
<evidence type="ECO:0000256" key="2">
    <source>
        <dbReference type="ARBA" id="ARBA00012438"/>
    </source>
</evidence>
<dbReference type="RefSeq" id="WP_192597451.1">
    <property type="nucleotide sequence ID" value="NZ_JADBEL010000002.1"/>
</dbReference>
<evidence type="ECO:0000313" key="10">
    <source>
        <dbReference type="EMBL" id="MBE1553646.1"/>
    </source>
</evidence>
<dbReference type="PRINTS" id="PR00344">
    <property type="entry name" value="BCTRLSENSOR"/>
</dbReference>
<gene>
    <name evidence="10" type="ORF">H4683_000720</name>
</gene>
<keyword evidence="7" id="KW-0067">ATP-binding</keyword>
<dbReference type="Gene3D" id="3.30.565.10">
    <property type="entry name" value="Histidine kinase-like ATPase, C-terminal domain"/>
    <property type="match status" value="1"/>
</dbReference>
<reference evidence="10" key="1">
    <citation type="submission" date="2020-10" db="EMBL/GenBank/DDBJ databases">
        <title>Genomic Encyclopedia of Type Strains, Phase IV (KMG-IV): sequencing the most valuable type-strain genomes for metagenomic binning, comparative biology and taxonomic classification.</title>
        <authorList>
            <person name="Goeker M."/>
        </authorList>
    </citation>
    <scope>NUCLEOTIDE SEQUENCE</scope>
    <source>
        <strain evidence="10">DSM 13886</strain>
    </source>
</reference>
<dbReference type="GO" id="GO:0000155">
    <property type="term" value="F:phosphorelay sensor kinase activity"/>
    <property type="evidence" value="ECO:0007669"/>
    <property type="project" value="InterPro"/>
</dbReference>
<dbReference type="InterPro" id="IPR000014">
    <property type="entry name" value="PAS"/>
</dbReference>
<dbReference type="SMART" id="SM00387">
    <property type="entry name" value="HATPase_c"/>
    <property type="match status" value="1"/>
</dbReference>
<dbReference type="CDD" id="cd00082">
    <property type="entry name" value="HisKA"/>
    <property type="match status" value="1"/>
</dbReference>